<dbReference type="OMA" id="MKLHRMW"/>
<evidence type="ECO:0000256" key="12">
    <source>
        <dbReference type="ARBA" id="ARBA00023303"/>
    </source>
</evidence>
<dbReference type="GO" id="GO:0005886">
    <property type="term" value="C:plasma membrane"/>
    <property type="evidence" value="ECO:0007669"/>
    <property type="project" value="TreeGrafter"/>
</dbReference>
<dbReference type="GO" id="GO:0015280">
    <property type="term" value="F:ligand-gated sodium channel activity"/>
    <property type="evidence" value="ECO:0007669"/>
    <property type="project" value="TreeGrafter"/>
</dbReference>
<accession>A0A915ITC2</accession>
<organism evidence="15 16">
    <name type="scientific">Romanomermis culicivorax</name>
    <name type="common">Nematode worm</name>
    <dbReference type="NCBI Taxonomy" id="13658"/>
    <lineage>
        <taxon>Eukaryota</taxon>
        <taxon>Metazoa</taxon>
        <taxon>Ecdysozoa</taxon>
        <taxon>Nematoda</taxon>
        <taxon>Enoplea</taxon>
        <taxon>Dorylaimia</taxon>
        <taxon>Mermithida</taxon>
        <taxon>Mermithoidea</taxon>
        <taxon>Mermithidae</taxon>
        <taxon>Romanomermis</taxon>
    </lineage>
</organism>
<dbReference type="PRINTS" id="PR01078">
    <property type="entry name" value="AMINACHANNEL"/>
</dbReference>
<keyword evidence="6 14" id="KW-1133">Transmembrane helix</keyword>
<evidence type="ECO:0000256" key="7">
    <source>
        <dbReference type="ARBA" id="ARBA00023053"/>
    </source>
</evidence>
<evidence type="ECO:0000256" key="6">
    <source>
        <dbReference type="ARBA" id="ARBA00022989"/>
    </source>
</evidence>
<evidence type="ECO:0000256" key="8">
    <source>
        <dbReference type="ARBA" id="ARBA00023065"/>
    </source>
</evidence>
<keyword evidence="8 13" id="KW-0406">Ion transport</keyword>
<evidence type="ECO:0000256" key="4">
    <source>
        <dbReference type="ARBA" id="ARBA00022461"/>
    </source>
</evidence>
<keyword evidence="15" id="KW-1185">Reference proteome</keyword>
<evidence type="ECO:0000256" key="10">
    <source>
        <dbReference type="ARBA" id="ARBA00023180"/>
    </source>
</evidence>
<name>A0A915ITC2_ROMCU</name>
<dbReference type="Pfam" id="PF00858">
    <property type="entry name" value="ASC"/>
    <property type="match status" value="1"/>
</dbReference>
<evidence type="ECO:0000313" key="16">
    <source>
        <dbReference type="WBParaSite" id="nRc.2.0.1.t16629-RA"/>
    </source>
</evidence>
<evidence type="ECO:0000256" key="2">
    <source>
        <dbReference type="ARBA" id="ARBA00007193"/>
    </source>
</evidence>
<keyword evidence="3 13" id="KW-0813">Transport</keyword>
<evidence type="ECO:0000256" key="11">
    <source>
        <dbReference type="ARBA" id="ARBA00023201"/>
    </source>
</evidence>
<dbReference type="Proteomes" id="UP000887565">
    <property type="component" value="Unplaced"/>
</dbReference>
<keyword evidence="7" id="KW-0915">Sodium</keyword>
<keyword evidence="11 13" id="KW-0739">Sodium transport</keyword>
<dbReference type="Gene3D" id="2.60.470.10">
    <property type="entry name" value="Acid-sensing ion channels like domains"/>
    <property type="match status" value="1"/>
</dbReference>
<comment type="similarity">
    <text evidence="2 13">Belongs to the amiloride-sensitive sodium channel (TC 1.A.6) family.</text>
</comment>
<evidence type="ECO:0000313" key="15">
    <source>
        <dbReference type="Proteomes" id="UP000887565"/>
    </source>
</evidence>
<dbReference type="AlphaFoldDB" id="A0A915ITC2"/>
<keyword evidence="12 13" id="KW-0407">Ion channel</keyword>
<feature type="transmembrane region" description="Helical" evidence="14">
    <location>
        <begin position="407"/>
        <end position="429"/>
    </location>
</feature>
<reference evidence="16" key="1">
    <citation type="submission" date="2022-11" db="UniProtKB">
        <authorList>
            <consortium name="WormBaseParasite"/>
        </authorList>
    </citation>
    <scope>IDENTIFICATION</scope>
</reference>
<dbReference type="InterPro" id="IPR001873">
    <property type="entry name" value="ENaC"/>
</dbReference>
<dbReference type="WBParaSite" id="nRc.2.0.1.t16629-RA">
    <property type="protein sequence ID" value="nRc.2.0.1.t16629-RA"/>
    <property type="gene ID" value="nRc.2.0.1.g16629"/>
</dbReference>
<protein>
    <submittedName>
        <fullName evidence="16">Uncharacterized protein</fullName>
    </submittedName>
</protein>
<proteinExistence type="inferred from homology"/>
<evidence type="ECO:0000256" key="9">
    <source>
        <dbReference type="ARBA" id="ARBA00023136"/>
    </source>
</evidence>
<evidence type="ECO:0000256" key="13">
    <source>
        <dbReference type="RuleBase" id="RU000679"/>
    </source>
</evidence>
<keyword evidence="10" id="KW-0325">Glycoprotein</keyword>
<keyword evidence="4 13" id="KW-0894">Sodium channel</keyword>
<dbReference type="PANTHER" id="PTHR11690">
    <property type="entry name" value="AMILORIDE-SENSITIVE SODIUM CHANNEL-RELATED"/>
    <property type="match status" value="1"/>
</dbReference>
<dbReference type="Gene3D" id="1.10.287.770">
    <property type="entry name" value="YojJ-like"/>
    <property type="match status" value="1"/>
</dbReference>
<evidence type="ECO:0000256" key="14">
    <source>
        <dbReference type="SAM" id="Phobius"/>
    </source>
</evidence>
<sequence>MAALITVDHWQSYLSGEVVNSIGIENERTVEFPAITICNQIVMRRSTGCRITDMMQFFQHFSLSSRLVPWTDALARKNVKYCPCKDDKSGDSYLFAAKSTLHRSLLEMFSKYGPPWQDTYLLCQMGGVTTNCSKIFFNHITDIGLCSTFNMAFFKNATEISPPTTSKAPNFGPSSGLKLVLKASRSEYCGVNRPYDGMGFFVSIHGQSDTLPLYVLSNFGKRLTPGFASNIALKATTFIRSTAHLNRCTERMIMAKGERIRLNKSICFAFCLVQTIWDTCNCMGHVVDNLEDIFSIENGFSHINHSKPCSNSREVACEMCVIRRFKQDDVWVKQCPPCLPSCQETVYEAMMTAEKLNTVPSAGLRGLAEKSDMIVSSFYLQSSQVTRIHEDQAFTLTDAIIYTANSLGLFFGISFTTIFEILFEILLYLHSVIVKRFLNYGS</sequence>
<evidence type="ECO:0000256" key="5">
    <source>
        <dbReference type="ARBA" id="ARBA00022692"/>
    </source>
</evidence>
<dbReference type="PANTHER" id="PTHR11690:SF248">
    <property type="entry name" value="PICKPOCKET 17, ISOFORM A"/>
    <property type="match status" value="1"/>
</dbReference>
<evidence type="ECO:0000256" key="3">
    <source>
        <dbReference type="ARBA" id="ARBA00022448"/>
    </source>
</evidence>
<evidence type="ECO:0000256" key="1">
    <source>
        <dbReference type="ARBA" id="ARBA00004141"/>
    </source>
</evidence>
<keyword evidence="5 13" id="KW-0812">Transmembrane</keyword>
<comment type="subcellular location">
    <subcellularLocation>
        <location evidence="1">Membrane</location>
        <topology evidence="1">Multi-pass membrane protein</topology>
    </subcellularLocation>
</comment>
<keyword evidence="9 14" id="KW-0472">Membrane</keyword>